<name>A0A9P4PQ96_9PLEO</name>
<evidence type="ECO:0000313" key="1">
    <source>
        <dbReference type="EMBL" id="KAF2447288.1"/>
    </source>
</evidence>
<evidence type="ECO:0000313" key="2">
    <source>
        <dbReference type="Proteomes" id="UP000799764"/>
    </source>
</evidence>
<gene>
    <name evidence="1" type="ORF">P171DRAFT_483334</name>
</gene>
<reference evidence="1" key="1">
    <citation type="journal article" date="2020" name="Stud. Mycol.">
        <title>101 Dothideomycetes genomes: a test case for predicting lifestyles and emergence of pathogens.</title>
        <authorList>
            <person name="Haridas S."/>
            <person name="Albert R."/>
            <person name="Binder M."/>
            <person name="Bloem J."/>
            <person name="Labutti K."/>
            <person name="Salamov A."/>
            <person name="Andreopoulos B."/>
            <person name="Baker S."/>
            <person name="Barry K."/>
            <person name="Bills G."/>
            <person name="Bluhm B."/>
            <person name="Cannon C."/>
            <person name="Castanera R."/>
            <person name="Culley D."/>
            <person name="Daum C."/>
            <person name="Ezra D."/>
            <person name="Gonzalez J."/>
            <person name="Henrissat B."/>
            <person name="Kuo A."/>
            <person name="Liang C."/>
            <person name="Lipzen A."/>
            <person name="Lutzoni F."/>
            <person name="Magnuson J."/>
            <person name="Mondo S."/>
            <person name="Nolan M."/>
            <person name="Ohm R."/>
            <person name="Pangilinan J."/>
            <person name="Park H.-J."/>
            <person name="Ramirez L."/>
            <person name="Alfaro M."/>
            <person name="Sun H."/>
            <person name="Tritt A."/>
            <person name="Yoshinaga Y."/>
            <person name="Zwiers L.-H."/>
            <person name="Turgeon B."/>
            <person name="Goodwin S."/>
            <person name="Spatafora J."/>
            <person name="Crous P."/>
            <person name="Grigoriev I."/>
        </authorList>
    </citation>
    <scope>NUCLEOTIDE SEQUENCE</scope>
    <source>
        <strain evidence="1">CBS 690.94</strain>
    </source>
</reference>
<proteinExistence type="predicted"/>
<dbReference type="EMBL" id="MU001497">
    <property type="protein sequence ID" value="KAF2447288.1"/>
    <property type="molecule type" value="Genomic_DNA"/>
</dbReference>
<keyword evidence="2" id="KW-1185">Reference proteome</keyword>
<dbReference type="Proteomes" id="UP000799764">
    <property type="component" value="Unassembled WGS sequence"/>
</dbReference>
<accession>A0A9P4PQ96</accession>
<organism evidence="1 2">
    <name type="scientific">Karstenula rhodostoma CBS 690.94</name>
    <dbReference type="NCBI Taxonomy" id="1392251"/>
    <lineage>
        <taxon>Eukaryota</taxon>
        <taxon>Fungi</taxon>
        <taxon>Dikarya</taxon>
        <taxon>Ascomycota</taxon>
        <taxon>Pezizomycotina</taxon>
        <taxon>Dothideomycetes</taxon>
        <taxon>Pleosporomycetidae</taxon>
        <taxon>Pleosporales</taxon>
        <taxon>Massarineae</taxon>
        <taxon>Didymosphaeriaceae</taxon>
        <taxon>Karstenula</taxon>
    </lineage>
</organism>
<comment type="caution">
    <text evidence="1">The sequence shown here is derived from an EMBL/GenBank/DDBJ whole genome shotgun (WGS) entry which is preliminary data.</text>
</comment>
<dbReference type="OrthoDB" id="3039123at2759"/>
<sequence>MSNSTGRAVSAFRTRNLGYFAVKDITFYLDAAISYCNITFFHTHDGRGDLVHVSLFAPDLSASLNRFLATGGGGGLVIQSNTSSVVSIAAVASSTDRKFGNFITQADAYFLLVTGR</sequence>
<dbReference type="AlphaFoldDB" id="A0A9P4PQ96"/>
<protein>
    <submittedName>
        <fullName evidence="1">Uncharacterized protein</fullName>
    </submittedName>
</protein>